<evidence type="ECO:0000313" key="3">
    <source>
        <dbReference type="Proteomes" id="UP000054260"/>
    </source>
</evidence>
<dbReference type="Proteomes" id="UP000054260">
    <property type="component" value="Unassembled WGS sequence"/>
</dbReference>
<name>A0A117LUE2_9BACT</name>
<dbReference type="AlphaFoldDB" id="A0A117LUE2"/>
<dbReference type="Proteomes" id="UP000055014">
    <property type="component" value="Unassembled WGS sequence"/>
</dbReference>
<dbReference type="PATRIC" id="fig|1236046.5.peg.357"/>
<dbReference type="InterPro" id="IPR052018">
    <property type="entry name" value="PHP_domain"/>
</dbReference>
<protein>
    <recommendedName>
        <fullName evidence="5">Histidinol phosphatase</fullName>
    </recommendedName>
</protein>
<organism evidence="1 3">
    <name type="scientific">Mesotoga infera</name>
    <dbReference type="NCBI Taxonomy" id="1236046"/>
    <lineage>
        <taxon>Bacteria</taxon>
        <taxon>Thermotogati</taxon>
        <taxon>Thermotogota</taxon>
        <taxon>Thermotogae</taxon>
        <taxon>Kosmotogales</taxon>
        <taxon>Kosmotogaceae</taxon>
        <taxon>Mesotoga</taxon>
    </lineage>
</organism>
<evidence type="ECO:0008006" key="5">
    <source>
        <dbReference type="Google" id="ProtNLM"/>
    </source>
</evidence>
<accession>A0A117LUE2</accession>
<dbReference type="SUPFAM" id="SSF89550">
    <property type="entry name" value="PHP domain-like"/>
    <property type="match status" value="1"/>
</dbReference>
<dbReference type="SUPFAM" id="SSF52317">
    <property type="entry name" value="Class I glutamine amidotransferase-like"/>
    <property type="match status" value="1"/>
</dbReference>
<dbReference type="InterPro" id="IPR016195">
    <property type="entry name" value="Pol/histidinol_Pase-like"/>
</dbReference>
<dbReference type="PANTHER" id="PTHR42924">
    <property type="entry name" value="EXONUCLEASE"/>
    <property type="match status" value="1"/>
</dbReference>
<comment type="caution">
    <text evidence="1">The sequence shown here is derived from an EMBL/GenBank/DDBJ whole genome shotgun (WGS) entry which is preliminary data.</text>
</comment>
<dbReference type="NCBIfam" id="NF038032">
    <property type="entry name" value="CehA_McbA_metalo"/>
    <property type="match status" value="1"/>
</dbReference>
<evidence type="ECO:0000313" key="2">
    <source>
        <dbReference type="EMBL" id="KUK89959.1"/>
    </source>
</evidence>
<gene>
    <name evidence="1" type="ORF">XD86_0404</name>
    <name evidence="2" type="ORF">XE02_0763</name>
</gene>
<dbReference type="EMBL" id="LGGW01000059">
    <property type="protein sequence ID" value="KUK89959.1"/>
    <property type="molecule type" value="Genomic_DNA"/>
</dbReference>
<dbReference type="GO" id="GO:0035312">
    <property type="term" value="F:5'-3' DNA exonuclease activity"/>
    <property type="evidence" value="ECO:0007669"/>
    <property type="project" value="TreeGrafter"/>
</dbReference>
<dbReference type="GO" id="GO:0004534">
    <property type="term" value="F:5'-3' RNA exonuclease activity"/>
    <property type="evidence" value="ECO:0007669"/>
    <property type="project" value="TreeGrafter"/>
</dbReference>
<reference evidence="3 4" key="2">
    <citation type="journal article" date="2015" name="MBio">
        <title>Genome-Resolved Metagenomic Analysis Reveals Roles for Candidate Phyla and Other Microbial Community Members in Biogeochemical Transformations in Oil Reservoirs.</title>
        <authorList>
            <person name="Hu P."/>
            <person name="Tom L."/>
            <person name="Singh A."/>
            <person name="Thomas B.C."/>
            <person name="Baker B.J."/>
            <person name="Piceno Y.M."/>
            <person name="Andersen G.L."/>
            <person name="Banfield J.F."/>
        </authorList>
    </citation>
    <scope>NUCLEOTIDE SEQUENCE [LARGE SCALE GENOMIC DNA]</scope>
</reference>
<evidence type="ECO:0000313" key="4">
    <source>
        <dbReference type="Proteomes" id="UP000055014"/>
    </source>
</evidence>
<dbReference type="EMBL" id="LGGH01000039">
    <property type="protein sequence ID" value="KUK68082.1"/>
    <property type="molecule type" value="Genomic_DNA"/>
</dbReference>
<dbReference type="Gene3D" id="3.20.20.140">
    <property type="entry name" value="Metal-dependent hydrolases"/>
    <property type="match status" value="1"/>
</dbReference>
<reference evidence="1" key="1">
    <citation type="journal article" date="2015" name="MBio">
        <title>Genome-resolved metagenomic analysis reveals roles for candidate phyla and other microbial community members in biogeochemical transformations in oil reservoirs.</title>
        <authorList>
            <person name="Hu P."/>
            <person name="Tom L."/>
            <person name="Singh A."/>
            <person name="Thomas B.C."/>
            <person name="Baker B.J."/>
            <person name="Piceno Y.M."/>
            <person name="Andersen G.L."/>
            <person name="Banfield J.F."/>
        </authorList>
    </citation>
    <scope>NUCLEOTIDE SEQUENCE [LARGE SCALE GENOMIC DNA]</scope>
    <source>
        <strain evidence="1">46_47</strain>
        <strain evidence="2">46_70</strain>
    </source>
</reference>
<evidence type="ECO:0000313" key="1">
    <source>
        <dbReference type="EMBL" id="KUK68082.1"/>
    </source>
</evidence>
<dbReference type="PANTHER" id="PTHR42924:SF3">
    <property type="entry name" value="POLYMERASE_HISTIDINOL PHOSPHATASE N-TERMINAL DOMAIN-CONTAINING PROTEIN"/>
    <property type="match status" value="1"/>
</dbReference>
<dbReference type="InterPro" id="IPR029062">
    <property type="entry name" value="Class_I_gatase-like"/>
</dbReference>
<proteinExistence type="predicted"/>
<sequence>MKSFAIIVLLILASIALMGNELNLYFGNPHSHTSYSDGTGFPEEAYSFAREVPNLDFLAVTDHAYYFAQKLPDGRDKLAATIEAAKEASSQLFAAFAGFEWTATGTGHINVYGTSDWTDRVKSDLWDLYDWIIERGAVGQFNHPVRDFGDNFKEFQYSPEADLCMNLIEVGNGNWWENDTINDEMFSAYIDALGKGWHIGATLGQDNHKPNWGGANDSRTAVYATDLSEETILEAFMKRRTYATEDKNIKIHFSTEEAFMGDVVYDVDQVELRILIEDTAYDPLETVKIFSRDGLFAQFLVDSHELDLSIRANIETGFQYFFIYVKGSDGEEAVSSPIWFQRSNPVHLYNPSAYPESVKPGENLTLSFQISNLSTEEASSMIQITNLSGEIYSETVMLEKFESKIVNLQRTVEAHDGVISFFLDSVPYSSIKLNIRSKDSLNVLLDRSHVNYASDRRGKFEALLEENGHKYSTADRIFKEGELNTIDVLIIPLPGAGGSFERLKMLMPQQAEIIKQFVLNGGTLIITGSGDEISSDVLATYNKLIEEMGISNRYEATITGEETELDGILFDGLSDLQGESIDHEYGQGRVFLFPGDPFTDDVIDHNSELIYRLFR</sequence>